<dbReference type="AlphaFoldDB" id="A0A433UPW3"/>
<proteinExistence type="inferred from homology"/>
<evidence type="ECO:0000313" key="3">
    <source>
        <dbReference type="Proteomes" id="UP000271624"/>
    </source>
</evidence>
<reference evidence="2" key="1">
    <citation type="submission" date="2018-12" db="EMBL/GenBank/DDBJ databases">
        <authorList>
            <person name="Will S."/>
            <person name="Neumann-Schaal M."/>
            <person name="Henke P."/>
        </authorList>
    </citation>
    <scope>NUCLEOTIDE SEQUENCE</scope>
    <source>
        <strain evidence="2">PCC 7102</strain>
    </source>
</reference>
<keyword evidence="3" id="KW-1185">Reference proteome</keyword>
<evidence type="ECO:0000313" key="2">
    <source>
        <dbReference type="EMBL" id="RUS95881.1"/>
    </source>
</evidence>
<dbReference type="InterPro" id="IPR032675">
    <property type="entry name" value="LRR_dom_sf"/>
</dbReference>
<sequence>MADNQPRDFDVVLGGEAAPPVTGMILGGIEGVKTRLSSSSVDVRVAALSTALNYGDAGLDLIIEALDDSSPDVQNFAVKLLKEQAGIVGKQVLLEYNPWLFFTKLENWKFKNFNSQTKSFSEIGIAYEVNLEQLKLLLQHPQANQIEALVCNIYHNDYPRKISNEFYEFVDTLFNASKILTNLKALFLGDIQKHKEKKSVTGLGDISRLLEAYPKLEVLNISGYCEHLECHVKGHENLKTFIIETANISDLAINQICSLNLPALEYFELWMGSNHELSATIKSLKPVFFGESFPNLNYLGLCNNIHADEIASAIHQSSFMADYPIIDNLAILDLSKGHLTDYGLETLLECPAISSLYCLRVRSNYLSEELIKKIEDLSLIDGHFDPGSRYWALYE</sequence>
<name>A0A433UPW3_9CYAN</name>
<protein>
    <submittedName>
        <fullName evidence="2">Uncharacterized protein</fullName>
    </submittedName>
</protein>
<dbReference type="RefSeq" id="WP_127086871.1">
    <property type="nucleotide sequence ID" value="NZ_RSCL01000039.1"/>
</dbReference>
<comment type="similarity">
    <text evidence="1">Belongs to the CpcE/RpcE/PecE family.</text>
</comment>
<dbReference type="EMBL" id="RSCL01000039">
    <property type="protein sequence ID" value="RUS95881.1"/>
    <property type="molecule type" value="Genomic_DNA"/>
</dbReference>
<accession>A0A433UPW3</accession>
<dbReference type="SUPFAM" id="SSF52047">
    <property type="entry name" value="RNI-like"/>
    <property type="match status" value="1"/>
</dbReference>
<reference evidence="2" key="2">
    <citation type="journal article" date="2019" name="Genome Biol. Evol.">
        <title>Day and night: Metabolic profiles and evolutionary relationships of six axenic non-marine cyanobacteria.</title>
        <authorList>
            <person name="Will S.E."/>
            <person name="Henke P."/>
            <person name="Boedeker C."/>
            <person name="Huang S."/>
            <person name="Brinkmann H."/>
            <person name="Rohde M."/>
            <person name="Jarek M."/>
            <person name="Friedl T."/>
            <person name="Seufert S."/>
            <person name="Schumacher M."/>
            <person name="Overmann J."/>
            <person name="Neumann-Schaal M."/>
            <person name="Petersen J."/>
        </authorList>
    </citation>
    <scope>NUCLEOTIDE SEQUENCE [LARGE SCALE GENOMIC DNA]</scope>
    <source>
        <strain evidence="2">PCC 7102</strain>
    </source>
</reference>
<dbReference type="InterPro" id="IPR016024">
    <property type="entry name" value="ARM-type_fold"/>
</dbReference>
<dbReference type="SUPFAM" id="SSF48371">
    <property type="entry name" value="ARM repeat"/>
    <property type="match status" value="1"/>
</dbReference>
<gene>
    <name evidence="2" type="ORF">DSM106972_088940</name>
</gene>
<evidence type="ECO:0000256" key="1">
    <source>
        <dbReference type="ARBA" id="ARBA00009299"/>
    </source>
</evidence>
<comment type="caution">
    <text evidence="2">The sequence shown here is derived from an EMBL/GenBank/DDBJ whole genome shotgun (WGS) entry which is preliminary data.</text>
</comment>
<dbReference type="Gene3D" id="3.80.10.10">
    <property type="entry name" value="Ribonuclease Inhibitor"/>
    <property type="match status" value="1"/>
</dbReference>
<dbReference type="OrthoDB" id="571184at2"/>
<organism evidence="2 3">
    <name type="scientific">Dulcicalothrix desertica PCC 7102</name>
    <dbReference type="NCBI Taxonomy" id="232991"/>
    <lineage>
        <taxon>Bacteria</taxon>
        <taxon>Bacillati</taxon>
        <taxon>Cyanobacteriota</taxon>
        <taxon>Cyanophyceae</taxon>
        <taxon>Nostocales</taxon>
        <taxon>Calotrichaceae</taxon>
        <taxon>Dulcicalothrix</taxon>
    </lineage>
</organism>
<dbReference type="Proteomes" id="UP000271624">
    <property type="component" value="Unassembled WGS sequence"/>
</dbReference>